<dbReference type="PANTHER" id="PTHR30050">
    <property type="entry name" value="CHROMOSOMAL REPLICATION INITIATOR PROTEIN DNAA"/>
    <property type="match status" value="1"/>
</dbReference>
<protein>
    <recommendedName>
        <fullName evidence="1">Hda lid domain-containing protein</fullName>
    </recommendedName>
</protein>
<sequence length="230" mass="24595">MTDAFTPRQLPLDLGHEPGYSRDDLIVSASNMAAVDIVDRWPGWISPVVVLAGPTGSGKTHLAAVWKAESDAIVIGAQNIGAVSGETGPFLIDDIGSGQLDEAGLFHLINSVRQSGSSLLMTSRKWPANWPVTLPDLASRLKAATTVEIGEPDDMLLSGVLYKLFADRQIAVDPNVISFLVSHIERSLSTANRIVERLDRAALERKSKITRALAASVVTAIDEGQAAFDL</sequence>
<name>A0A2N9W3T7_9HYPH</name>
<dbReference type="InterPro" id="IPR055199">
    <property type="entry name" value="Hda_lid"/>
</dbReference>
<dbReference type="GO" id="GO:0006270">
    <property type="term" value="P:DNA replication initiation"/>
    <property type="evidence" value="ECO:0007669"/>
    <property type="project" value="TreeGrafter"/>
</dbReference>
<feature type="domain" description="Hda lid" evidence="1">
    <location>
        <begin position="167"/>
        <end position="210"/>
    </location>
</feature>
<organism evidence="2 3">
    <name type="scientific">Phyllobacterium zundukense</name>
    <dbReference type="NCBI Taxonomy" id="1867719"/>
    <lineage>
        <taxon>Bacteria</taxon>
        <taxon>Pseudomonadati</taxon>
        <taxon>Pseudomonadota</taxon>
        <taxon>Alphaproteobacteria</taxon>
        <taxon>Hyphomicrobiales</taxon>
        <taxon>Phyllobacteriaceae</taxon>
        <taxon>Phyllobacterium</taxon>
    </lineage>
</organism>
<dbReference type="Gene3D" id="3.40.50.300">
    <property type="entry name" value="P-loop containing nucleotide triphosphate hydrolases"/>
    <property type="match status" value="2"/>
</dbReference>
<dbReference type="PANTHER" id="PTHR30050:SF5">
    <property type="entry name" value="DNAA REGULATORY INACTIVATOR HDA"/>
    <property type="match status" value="1"/>
</dbReference>
<dbReference type="Pfam" id="PF22688">
    <property type="entry name" value="Hda_lid"/>
    <property type="match status" value="1"/>
</dbReference>
<evidence type="ECO:0000313" key="2">
    <source>
        <dbReference type="EMBL" id="PIO46405.1"/>
    </source>
</evidence>
<dbReference type="OrthoDB" id="7390113at2"/>
<dbReference type="SUPFAM" id="SSF52540">
    <property type="entry name" value="P-loop containing nucleoside triphosphate hydrolases"/>
    <property type="match status" value="1"/>
</dbReference>
<accession>A0A2N9W3T7</accession>
<evidence type="ECO:0000313" key="3">
    <source>
        <dbReference type="Proteomes" id="UP000232163"/>
    </source>
</evidence>
<reference evidence="2 3" key="1">
    <citation type="journal article" date="2017" name="Int J Environ Stud">
        <title>Does the Miocene-Pliocene relict legume Oxytropis triphylla form nitrogen-fixing nodules with a combination of bacterial strains?</title>
        <authorList>
            <person name="Safronova V."/>
            <person name="Belimov A."/>
            <person name="Sazanova A."/>
            <person name="Kuznetsova I."/>
            <person name="Popova J."/>
            <person name="Andronov E."/>
            <person name="Verkhozina A."/>
            <person name="Tikhonovich I."/>
        </authorList>
    </citation>
    <scope>NUCLEOTIDE SEQUENCE [LARGE SCALE GENOMIC DNA]</scope>
    <source>
        <strain evidence="2 3">Tri-38</strain>
    </source>
</reference>
<dbReference type="Proteomes" id="UP000232163">
    <property type="component" value="Unassembled WGS sequence"/>
</dbReference>
<dbReference type="Gene3D" id="1.10.8.60">
    <property type="match status" value="1"/>
</dbReference>
<evidence type="ECO:0000259" key="1">
    <source>
        <dbReference type="Pfam" id="PF22688"/>
    </source>
</evidence>
<dbReference type="GO" id="GO:0003688">
    <property type="term" value="F:DNA replication origin binding"/>
    <property type="evidence" value="ECO:0007669"/>
    <property type="project" value="TreeGrafter"/>
</dbReference>
<dbReference type="GO" id="GO:0005886">
    <property type="term" value="C:plasma membrane"/>
    <property type="evidence" value="ECO:0007669"/>
    <property type="project" value="TreeGrafter"/>
</dbReference>
<dbReference type="NCBIfam" id="NF006571">
    <property type="entry name" value="PRK09087.1"/>
    <property type="match status" value="1"/>
</dbReference>
<gene>
    <name evidence="2" type="ORF">B5P45_00945</name>
</gene>
<dbReference type="AlphaFoldDB" id="A0A2N9W3T7"/>
<dbReference type="InterPro" id="IPR027417">
    <property type="entry name" value="P-loop_NTPase"/>
</dbReference>
<keyword evidence="3" id="KW-1185">Reference proteome</keyword>
<dbReference type="EMBL" id="MZMT01000003">
    <property type="protein sequence ID" value="PIO46405.1"/>
    <property type="molecule type" value="Genomic_DNA"/>
</dbReference>
<proteinExistence type="predicted"/>
<comment type="caution">
    <text evidence="2">The sequence shown here is derived from an EMBL/GenBank/DDBJ whole genome shotgun (WGS) entry which is preliminary data.</text>
</comment>
<dbReference type="KEGG" id="pht:BLM14_11130"/>